<feature type="transmembrane region" description="Helical" evidence="1">
    <location>
        <begin position="123"/>
        <end position="140"/>
    </location>
</feature>
<evidence type="ECO:0000313" key="3">
    <source>
        <dbReference type="Proteomes" id="UP000604046"/>
    </source>
</evidence>
<feature type="transmembrane region" description="Helical" evidence="1">
    <location>
        <begin position="67"/>
        <end position="88"/>
    </location>
</feature>
<feature type="transmembrane region" description="Helical" evidence="1">
    <location>
        <begin position="204"/>
        <end position="227"/>
    </location>
</feature>
<keyword evidence="1" id="KW-0472">Membrane</keyword>
<proteinExistence type="predicted"/>
<evidence type="ECO:0000313" key="2">
    <source>
        <dbReference type="EMBL" id="CAE7562995.1"/>
    </source>
</evidence>
<comment type="caution">
    <text evidence="2">The sequence shown here is derived from an EMBL/GenBank/DDBJ whole genome shotgun (WGS) entry which is preliminary data.</text>
</comment>
<reference evidence="2" key="1">
    <citation type="submission" date="2021-02" db="EMBL/GenBank/DDBJ databases">
        <authorList>
            <person name="Dougan E. K."/>
            <person name="Rhodes N."/>
            <person name="Thang M."/>
            <person name="Chan C."/>
        </authorList>
    </citation>
    <scope>NUCLEOTIDE SEQUENCE</scope>
</reference>
<accession>A0A812U4B0</accession>
<dbReference type="AlphaFoldDB" id="A0A812U4B0"/>
<evidence type="ECO:0000256" key="1">
    <source>
        <dbReference type="SAM" id="Phobius"/>
    </source>
</evidence>
<feature type="transmembrane region" description="Helical" evidence="1">
    <location>
        <begin position="6"/>
        <end position="33"/>
    </location>
</feature>
<dbReference type="EMBL" id="CAJNDS010002678">
    <property type="protein sequence ID" value="CAE7562995.1"/>
    <property type="molecule type" value="Genomic_DNA"/>
</dbReference>
<sequence length="330" mass="35947">MWSDSNGQIFLAACTAAALFHCHIIGTHALTALNKMRDYLQRGGQHAMDAGSVEEEMEKLRALNLRYGGMVICHLDLLYVLHSVWNLLHDQNIPHAYDLASAFCAYGVSLGISSGHVAPSRKVLGFANFVLIPMVSLGAWDPHLPNTDTGLRFQAITIVHMMAAFLYLDMTMFIPSALLQSLISVAASAYFRGSSQLTAEFVCLHVWILLGRIGILCLFEIAVHNYLGSNQKLEKAHSMIAGFQKILKGLSDGSLLLDEQLRIHGPSTSLQQLLVDRTDFTGVDFESLIVDAEGRERFAAFIEASRAAAGEPMSAPSCLRLALRSGSGGV</sequence>
<feature type="transmembrane region" description="Helical" evidence="1">
    <location>
        <begin position="173"/>
        <end position="192"/>
    </location>
</feature>
<feature type="transmembrane region" description="Helical" evidence="1">
    <location>
        <begin position="94"/>
        <end position="111"/>
    </location>
</feature>
<keyword evidence="3" id="KW-1185">Reference proteome</keyword>
<name>A0A812U4B0_9DINO</name>
<keyword evidence="1" id="KW-0812">Transmembrane</keyword>
<dbReference type="Proteomes" id="UP000604046">
    <property type="component" value="Unassembled WGS sequence"/>
</dbReference>
<organism evidence="2 3">
    <name type="scientific">Symbiodinium natans</name>
    <dbReference type="NCBI Taxonomy" id="878477"/>
    <lineage>
        <taxon>Eukaryota</taxon>
        <taxon>Sar</taxon>
        <taxon>Alveolata</taxon>
        <taxon>Dinophyceae</taxon>
        <taxon>Suessiales</taxon>
        <taxon>Symbiodiniaceae</taxon>
        <taxon>Symbiodinium</taxon>
    </lineage>
</organism>
<gene>
    <name evidence="2" type="ORF">SNAT2548_LOCUS31811</name>
</gene>
<feature type="non-terminal residue" evidence="2">
    <location>
        <position position="1"/>
    </location>
</feature>
<keyword evidence="1" id="KW-1133">Transmembrane helix</keyword>
<protein>
    <submittedName>
        <fullName evidence="2">Uncharacterized protein</fullName>
    </submittedName>
</protein>